<organism evidence="1">
    <name type="scientific">uncultured Pleomorphomonas sp</name>
    <dbReference type="NCBI Taxonomy" id="442121"/>
    <lineage>
        <taxon>Bacteria</taxon>
        <taxon>Pseudomonadati</taxon>
        <taxon>Pseudomonadota</taxon>
        <taxon>Alphaproteobacteria</taxon>
        <taxon>Hyphomicrobiales</taxon>
        <taxon>Pleomorphomonadaceae</taxon>
        <taxon>Pleomorphomonas</taxon>
        <taxon>environmental samples</taxon>
    </lineage>
</organism>
<protein>
    <submittedName>
        <fullName evidence="1">Uncharacterized protein</fullName>
    </submittedName>
</protein>
<dbReference type="AlphaFoldDB" id="A0A212LQW6"/>
<dbReference type="EMBL" id="FMJD01000013">
    <property type="protein sequence ID" value="SCM79906.1"/>
    <property type="molecule type" value="Genomic_DNA"/>
</dbReference>
<dbReference type="RefSeq" id="WP_288198813.1">
    <property type="nucleotide sequence ID" value="NZ_LT608334.1"/>
</dbReference>
<accession>A0A212LQW6</accession>
<gene>
    <name evidence="1" type="ORF">KL86PLE_90701</name>
</gene>
<proteinExistence type="predicted"/>
<evidence type="ECO:0000313" key="1">
    <source>
        <dbReference type="EMBL" id="SCM79906.1"/>
    </source>
</evidence>
<name>A0A212LQW6_9HYPH</name>
<reference evidence="1" key="1">
    <citation type="submission" date="2016-08" db="EMBL/GenBank/DDBJ databases">
        <authorList>
            <person name="Seilhamer J.J."/>
        </authorList>
    </citation>
    <scope>NUCLEOTIDE SEQUENCE</scope>
    <source>
        <strain evidence="1">86</strain>
    </source>
</reference>
<sequence>MQIFTAILESWTVPGQHVQSFVKREAAEAWLREQFAEYLLSDLQEELEDEDSGVNEIDEWSPGAVERVLNGTGNMVDYEEVIESVNLTKSWSGSLTILESELDISAEIAAERERIAACLDEEAGLIPCTEDAMVTRSDARLVRADFSYEEADRLAEAEEH</sequence>